<dbReference type="Proteomes" id="UP000772181">
    <property type="component" value="Unassembled WGS sequence"/>
</dbReference>
<dbReference type="GO" id="GO:0006310">
    <property type="term" value="P:DNA recombination"/>
    <property type="evidence" value="ECO:0007669"/>
    <property type="project" value="UniProtKB-KW"/>
</dbReference>
<name>A0A933LP96_UNCTE</name>
<feature type="non-terminal residue" evidence="3">
    <location>
        <position position="120"/>
    </location>
</feature>
<dbReference type="AlphaFoldDB" id="A0A933LP96"/>
<dbReference type="Gene3D" id="1.10.443.10">
    <property type="entry name" value="Intergrase catalytic core"/>
    <property type="match status" value="1"/>
</dbReference>
<dbReference type="EMBL" id="JACQWF010000021">
    <property type="protein sequence ID" value="MBI4594840.1"/>
    <property type="molecule type" value="Genomic_DNA"/>
</dbReference>
<evidence type="ECO:0000256" key="1">
    <source>
        <dbReference type="ARBA" id="ARBA00023172"/>
    </source>
</evidence>
<gene>
    <name evidence="3" type="ORF">HY730_00500</name>
</gene>
<reference evidence="3" key="1">
    <citation type="submission" date="2020-07" db="EMBL/GenBank/DDBJ databases">
        <title>Huge and variable diversity of episymbiotic CPR bacteria and DPANN archaea in groundwater ecosystems.</title>
        <authorList>
            <person name="He C.Y."/>
            <person name="Keren R."/>
            <person name="Whittaker M."/>
            <person name="Farag I.F."/>
            <person name="Doudna J."/>
            <person name="Cate J.H.D."/>
            <person name="Banfield J.F."/>
        </authorList>
    </citation>
    <scope>NUCLEOTIDE SEQUENCE</scope>
    <source>
        <strain evidence="3">NC_groundwater_1482_Ag_S-0.65um_47_24</strain>
    </source>
</reference>
<protein>
    <submittedName>
        <fullName evidence="3">Tyrosine-type recombinase/integrase</fullName>
    </submittedName>
</protein>
<proteinExistence type="predicted"/>
<dbReference type="GO" id="GO:0003677">
    <property type="term" value="F:DNA binding"/>
    <property type="evidence" value="ECO:0007669"/>
    <property type="project" value="InterPro"/>
</dbReference>
<dbReference type="GO" id="GO:0015074">
    <property type="term" value="P:DNA integration"/>
    <property type="evidence" value="ECO:0007669"/>
    <property type="project" value="InterPro"/>
</dbReference>
<accession>A0A933LP96</accession>
<evidence type="ECO:0000313" key="4">
    <source>
        <dbReference type="Proteomes" id="UP000772181"/>
    </source>
</evidence>
<sequence length="120" mass="13644">MKAYLEPEEVTRPSQAATNLRDRLLILLLFRLGCRISEALALAVEDIDLTRSLVSIQHLKTRLKLSCPNCNTRLGRGHGYCPKCGTKVGKVVAEAKEHHRRRTLPVDDVTHQMLQDFIQR</sequence>
<evidence type="ECO:0000313" key="3">
    <source>
        <dbReference type="EMBL" id="MBI4594840.1"/>
    </source>
</evidence>
<dbReference type="PROSITE" id="PS51898">
    <property type="entry name" value="TYR_RECOMBINASE"/>
    <property type="match status" value="1"/>
</dbReference>
<feature type="domain" description="Tyr recombinase" evidence="2">
    <location>
        <begin position="1"/>
        <end position="120"/>
    </location>
</feature>
<evidence type="ECO:0000259" key="2">
    <source>
        <dbReference type="PROSITE" id="PS51898"/>
    </source>
</evidence>
<dbReference type="InterPro" id="IPR002104">
    <property type="entry name" value="Integrase_catalytic"/>
</dbReference>
<dbReference type="SUPFAM" id="SSF56349">
    <property type="entry name" value="DNA breaking-rejoining enzymes"/>
    <property type="match status" value="1"/>
</dbReference>
<keyword evidence="1" id="KW-0233">DNA recombination</keyword>
<dbReference type="InterPro" id="IPR011010">
    <property type="entry name" value="DNA_brk_join_enz"/>
</dbReference>
<comment type="caution">
    <text evidence="3">The sequence shown here is derived from an EMBL/GenBank/DDBJ whole genome shotgun (WGS) entry which is preliminary data.</text>
</comment>
<dbReference type="Pfam" id="PF00589">
    <property type="entry name" value="Phage_integrase"/>
    <property type="match status" value="1"/>
</dbReference>
<organism evidence="3 4">
    <name type="scientific">Tectimicrobiota bacterium</name>
    <dbReference type="NCBI Taxonomy" id="2528274"/>
    <lineage>
        <taxon>Bacteria</taxon>
        <taxon>Pseudomonadati</taxon>
        <taxon>Nitrospinota/Tectimicrobiota group</taxon>
        <taxon>Candidatus Tectimicrobiota</taxon>
    </lineage>
</organism>
<dbReference type="InterPro" id="IPR013762">
    <property type="entry name" value="Integrase-like_cat_sf"/>
</dbReference>